<keyword evidence="2 11" id="KW-0245">EGF-like domain</keyword>
<comment type="subcellular location">
    <subcellularLocation>
        <location evidence="1">Membrane</location>
        <topology evidence="1">Single-pass type I membrane protein</topology>
    </subcellularLocation>
</comment>
<dbReference type="PROSITE" id="PS00010">
    <property type="entry name" value="ASX_HYDROXYL"/>
    <property type="match status" value="1"/>
</dbReference>
<dbReference type="InterPro" id="IPR002172">
    <property type="entry name" value="LDrepeatLR_classA_rpt"/>
</dbReference>
<accession>A0A2G8KPJ3</accession>
<evidence type="ECO:0000313" key="14">
    <source>
        <dbReference type="EMBL" id="PIK49933.1"/>
    </source>
</evidence>
<comment type="caution">
    <text evidence="14">The sequence shown here is derived from an EMBL/GenBank/DDBJ whole genome shotgun (WGS) entry which is preliminary data.</text>
</comment>
<organism evidence="14 15">
    <name type="scientific">Stichopus japonicus</name>
    <name type="common">Sea cucumber</name>
    <dbReference type="NCBI Taxonomy" id="307972"/>
    <lineage>
        <taxon>Eukaryota</taxon>
        <taxon>Metazoa</taxon>
        <taxon>Echinodermata</taxon>
        <taxon>Eleutherozoa</taxon>
        <taxon>Echinozoa</taxon>
        <taxon>Holothuroidea</taxon>
        <taxon>Aspidochirotacea</taxon>
        <taxon>Aspidochirotida</taxon>
        <taxon>Stichopodidae</taxon>
        <taxon>Apostichopus</taxon>
    </lineage>
</organism>
<sequence>MRLKWLHINVDRPQGGDIFLCAPPFHTVWTADLPDDCICLIFIQPCCIEIFQLLQLIILKQFLPPLMYTVLKCLCLRMVTFKSDVLAFQVLQPAEEGQFLCETTNECIPVEFVCDRYNDCGDDENEFCPYGRVTCSNTSCIEECNEVPSGSYSICSCRDGFRPNKVPHLSGLRSCEDINECLENDPCDQICDNIKGSYRCRCTEGYQLLESSMCLASDKRPRLLYASGSEIRFLNYDTNREGTVVHGEGRVASLDTHKDTVIWTDSSLKVIKRAKLPFSDDDVAVAETIVQEGINLPSGISVDFMGGNIFWVDQGVPFSVSRTRRQTVIDTMVTKEVSRISVAKLDGSSPRTLVQGLSGGETEIVVNPRRGYMYWTNKGENASIEWAFMNGENREVLVMDMLQEPAGLTIDFAKDDTIYFCDSHANRIESMNWNGTGRRLIRQSEGKTGILDSWGRGRWCWHQYFKEG</sequence>
<dbReference type="PROSITE" id="PS50026">
    <property type="entry name" value="EGF_3"/>
    <property type="match status" value="1"/>
</dbReference>
<evidence type="ECO:0000256" key="11">
    <source>
        <dbReference type="PROSITE-ProRule" id="PRU00076"/>
    </source>
</evidence>
<dbReference type="GO" id="GO:0005509">
    <property type="term" value="F:calcium ion binding"/>
    <property type="evidence" value="ECO:0007669"/>
    <property type="project" value="InterPro"/>
</dbReference>
<evidence type="ECO:0000256" key="12">
    <source>
        <dbReference type="PROSITE-ProRule" id="PRU00461"/>
    </source>
</evidence>
<dbReference type="SMART" id="SM00181">
    <property type="entry name" value="EGF"/>
    <property type="match status" value="2"/>
</dbReference>
<proteinExistence type="predicted"/>
<feature type="domain" description="EGF-like" evidence="13">
    <location>
        <begin position="177"/>
        <end position="212"/>
    </location>
</feature>
<dbReference type="SUPFAM" id="SSF57184">
    <property type="entry name" value="Growth factor receptor domain"/>
    <property type="match status" value="1"/>
</dbReference>
<dbReference type="InterPro" id="IPR036055">
    <property type="entry name" value="LDL_receptor-like_sf"/>
</dbReference>
<keyword evidence="7" id="KW-0472">Membrane</keyword>
<gene>
    <name evidence="14" type="ORF">BSL78_13203</name>
</gene>
<evidence type="ECO:0000256" key="1">
    <source>
        <dbReference type="ARBA" id="ARBA00004479"/>
    </source>
</evidence>
<dbReference type="Pfam" id="PF07645">
    <property type="entry name" value="EGF_CA"/>
    <property type="match status" value="1"/>
</dbReference>
<evidence type="ECO:0000256" key="6">
    <source>
        <dbReference type="ARBA" id="ARBA00022989"/>
    </source>
</evidence>
<feature type="disulfide bond" evidence="11">
    <location>
        <begin position="181"/>
        <end position="191"/>
    </location>
</feature>
<dbReference type="PROSITE" id="PS01187">
    <property type="entry name" value="EGF_CA"/>
    <property type="match status" value="1"/>
</dbReference>
<dbReference type="Gene3D" id="4.10.400.10">
    <property type="entry name" value="Low-density Lipoprotein Receptor"/>
    <property type="match status" value="1"/>
</dbReference>
<dbReference type="InterPro" id="IPR050778">
    <property type="entry name" value="Cueball_EGF_LRP_Nidogen"/>
</dbReference>
<name>A0A2G8KPJ3_STIJA</name>
<dbReference type="CDD" id="cd00112">
    <property type="entry name" value="LDLa"/>
    <property type="match status" value="1"/>
</dbReference>
<dbReference type="InterPro" id="IPR009030">
    <property type="entry name" value="Growth_fac_rcpt_cys_sf"/>
</dbReference>
<dbReference type="GO" id="GO:0016020">
    <property type="term" value="C:membrane"/>
    <property type="evidence" value="ECO:0007669"/>
    <property type="project" value="UniProtKB-SubCell"/>
</dbReference>
<evidence type="ECO:0000256" key="8">
    <source>
        <dbReference type="ARBA" id="ARBA00023157"/>
    </source>
</evidence>
<evidence type="ECO:0000313" key="15">
    <source>
        <dbReference type="Proteomes" id="UP000230750"/>
    </source>
</evidence>
<dbReference type="PANTHER" id="PTHR46513">
    <property type="entry name" value="VITELLOGENIN RECEPTOR-LIKE PROTEIN-RELATED-RELATED"/>
    <property type="match status" value="1"/>
</dbReference>
<evidence type="ECO:0000256" key="4">
    <source>
        <dbReference type="ARBA" id="ARBA00022692"/>
    </source>
</evidence>
<dbReference type="InterPro" id="IPR011042">
    <property type="entry name" value="6-blade_b-propeller_TolB-like"/>
</dbReference>
<dbReference type="InterPro" id="IPR049883">
    <property type="entry name" value="NOTCH1_EGF-like"/>
</dbReference>
<dbReference type="SUPFAM" id="SSF63825">
    <property type="entry name" value="YWTD domain"/>
    <property type="match status" value="1"/>
</dbReference>
<keyword evidence="14" id="KW-0449">Lipoprotein</keyword>
<dbReference type="STRING" id="307972.A0A2G8KPJ3"/>
<dbReference type="Pfam" id="PF00058">
    <property type="entry name" value="Ldl_recept_b"/>
    <property type="match status" value="1"/>
</dbReference>
<dbReference type="EMBL" id="MRZV01000441">
    <property type="protein sequence ID" value="PIK49933.1"/>
    <property type="molecule type" value="Genomic_DNA"/>
</dbReference>
<evidence type="ECO:0000256" key="3">
    <source>
        <dbReference type="ARBA" id="ARBA00022583"/>
    </source>
</evidence>
<dbReference type="InterPro" id="IPR000033">
    <property type="entry name" value="LDLR_classB_rpt"/>
</dbReference>
<keyword evidence="4" id="KW-0812">Transmembrane</keyword>
<dbReference type="Gene3D" id="2.10.25.10">
    <property type="entry name" value="Laminin"/>
    <property type="match status" value="1"/>
</dbReference>
<evidence type="ECO:0000256" key="5">
    <source>
        <dbReference type="ARBA" id="ARBA00022737"/>
    </source>
</evidence>
<dbReference type="PROSITE" id="PS50068">
    <property type="entry name" value="LDLRA_2"/>
    <property type="match status" value="1"/>
</dbReference>
<evidence type="ECO:0000256" key="10">
    <source>
        <dbReference type="ARBA" id="ARBA00023180"/>
    </source>
</evidence>
<dbReference type="OrthoDB" id="21182at2759"/>
<comment type="caution">
    <text evidence="11">Lacks conserved residue(s) required for the propagation of feature annotation.</text>
</comment>
<dbReference type="PROSITE" id="PS51120">
    <property type="entry name" value="LDLRB"/>
    <property type="match status" value="1"/>
</dbReference>
<dbReference type="SMART" id="SM00192">
    <property type="entry name" value="LDLa"/>
    <property type="match status" value="1"/>
</dbReference>
<dbReference type="SMART" id="SM00179">
    <property type="entry name" value="EGF_CA"/>
    <property type="match status" value="1"/>
</dbReference>
<keyword evidence="9 14" id="KW-0675">Receptor</keyword>
<dbReference type="Proteomes" id="UP000230750">
    <property type="component" value="Unassembled WGS sequence"/>
</dbReference>
<dbReference type="PANTHER" id="PTHR46513:SF13">
    <property type="entry name" value="EGF-LIKE DOMAIN-CONTAINING PROTEIN"/>
    <property type="match status" value="1"/>
</dbReference>
<dbReference type="SMART" id="SM00135">
    <property type="entry name" value="LY"/>
    <property type="match status" value="4"/>
</dbReference>
<evidence type="ECO:0000259" key="13">
    <source>
        <dbReference type="PROSITE" id="PS50026"/>
    </source>
</evidence>
<keyword evidence="8 11" id="KW-1015">Disulfide bond</keyword>
<feature type="repeat" description="LDL-receptor class B" evidence="12">
    <location>
        <begin position="371"/>
        <end position="414"/>
    </location>
</feature>
<dbReference type="InterPro" id="IPR000152">
    <property type="entry name" value="EGF-type_Asp/Asn_hydroxyl_site"/>
</dbReference>
<dbReference type="CDD" id="cd00054">
    <property type="entry name" value="EGF_CA"/>
    <property type="match status" value="1"/>
</dbReference>
<dbReference type="InterPro" id="IPR018097">
    <property type="entry name" value="EGF_Ca-bd_CS"/>
</dbReference>
<keyword evidence="15" id="KW-1185">Reference proteome</keyword>
<dbReference type="Gene3D" id="2.120.10.30">
    <property type="entry name" value="TolB, C-terminal domain"/>
    <property type="match status" value="1"/>
</dbReference>
<protein>
    <submittedName>
        <fullName evidence="14">Putative low-density lipoprotein receptor-related protein 2</fullName>
    </submittedName>
</protein>
<dbReference type="InterPro" id="IPR000742">
    <property type="entry name" value="EGF"/>
</dbReference>
<keyword evidence="10" id="KW-0325">Glycoprotein</keyword>
<dbReference type="FunFam" id="2.10.25.10:FF:000009">
    <property type="entry name" value="Low-density lipoprotein receptor isoform 1"/>
    <property type="match status" value="1"/>
</dbReference>
<keyword evidence="3" id="KW-0254">Endocytosis</keyword>
<evidence type="ECO:0000256" key="7">
    <source>
        <dbReference type="ARBA" id="ARBA00023136"/>
    </source>
</evidence>
<dbReference type="InterPro" id="IPR001881">
    <property type="entry name" value="EGF-like_Ca-bd_dom"/>
</dbReference>
<keyword evidence="6" id="KW-1133">Transmembrane helix</keyword>
<dbReference type="GO" id="GO:0006897">
    <property type="term" value="P:endocytosis"/>
    <property type="evidence" value="ECO:0007669"/>
    <property type="project" value="UniProtKB-KW"/>
</dbReference>
<evidence type="ECO:0000256" key="9">
    <source>
        <dbReference type="ARBA" id="ARBA00023170"/>
    </source>
</evidence>
<keyword evidence="5" id="KW-0677">Repeat</keyword>
<evidence type="ECO:0000256" key="2">
    <source>
        <dbReference type="ARBA" id="ARBA00022536"/>
    </source>
</evidence>
<reference evidence="14" key="1">
    <citation type="journal article" date="2017" name="PLoS Biol.">
        <title>The sea cucumber genome provides insights into morphological evolution and visceral regeneration.</title>
        <authorList>
            <person name="Zhang X."/>
            <person name="Sun L."/>
            <person name="Yuan J."/>
            <person name="Sun Y."/>
            <person name="Gao Y."/>
            <person name="Zhang L."/>
            <person name="Li S."/>
            <person name="Dai H."/>
            <person name="Hamel J.F."/>
            <person name="Liu C."/>
            <person name="Yu Y."/>
            <person name="Liu S."/>
            <person name="Lin W."/>
            <person name="Guo K."/>
            <person name="Jin S."/>
            <person name="Xu P."/>
            <person name="Storey K.B."/>
            <person name="Huan P."/>
            <person name="Zhang T."/>
            <person name="Zhou Y."/>
            <person name="Zhang J."/>
            <person name="Lin C."/>
            <person name="Li X."/>
            <person name="Xing L."/>
            <person name="Huo D."/>
            <person name="Sun M."/>
            <person name="Wang L."/>
            <person name="Mercier A."/>
            <person name="Li F."/>
            <person name="Yang H."/>
            <person name="Xiang J."/>
        </authorList>
    </citation>
    <scope>NUCLEOTIDE SEQUENCE [LARGE SCALE GENOMIC DNA]</scope>
    <source>
        <strain evidence="14">Shaxun</strain>
        <tissue evidence="14">Muscle</tissue>
    </source>
</reference>
<dbReference type="SUPFAM" id="SSF57196">
    <property type="entry name" value="EGF/Laminin"/>
    <property type="match status" value="1"/>
</dbReference>
<dbReference type="AlphaFoldDB" id="A0A2G8KPJ3"/>